<gene>
    <name evidence="1" type="ORF">ITI46_34480</name>
</gene>
<dbReference type="Gene3D" id="3.20.170.30">
    <property type="match status" value="1"/>
</dbReference>
<keyword evidence="2" id="KW-1185">Reference proteome</keyword>
<accession>A0ABS3XMQ7</accession>
<evidence type="ECO:0000313" key="2">
    <source>
        <dbReference type="Proteomes" id="UP001519064"/>
    </source>
</evidence>
<proteinExistence type="predicted"/>
<dbReference type="Proteomes" id="UP001519064">
    <property type="component" value="Unassembled WGS sequence"/>
</dbReference>
<comment type="caution">
    <text evidence="1">The sequence shown here is derived from an EMBL/GenBank/DDBJ whole genome shotgun (WGS) entry which is preliminary data.</text>
</comment>
<name>A0ABS3XMQ7_9ACTN</name>
<dbReference type="SUPFAM" id="SSF56399">
    <property type="entry name" value="ADP-ribosylation"/>
    <property type="match status" value="1"/>
</dbReference>
<protein>
    <submittedName>
        <fullName evidence="1">RNA 2'-phosphotransferase</fullName>
    </submittedName>
</protein>
<dbReference type="EMBL" id="JADKMA010000402">
    <property type="protein sequence ID" value="MBO8196699.1"/>
    <property type="molecule type" value="Genomic_DNA"/>
</dbReference>
<sequence length="46" mass="4845">GRAVVLTVAAGHMHEQGHVFERSENGVWLTAAVPPRHLTFPGGAPS</sequence>
<reference evidence="1 2" key="1">
    <citation type="submission" date="2020-11" db="EMBL/GenBank/DDBJ databases">
        <title>Streptomyces spirodelae sp. nov., isolated from duckweed.</title>
        <authorList>
            <person name="Saimee Y."/>
            <person name="Duangmal K."/>
        </authorList>
    </citation>
    <scope>NUCLEOTIDE SEQUENCE [LARGE SCALE GENOMIC DNA]</scope>
    <source>
        <strain evidence="1 2">S16-07</strain>
    </source>
</reference>
<evidence type="ECO:0000313" key="1">
    <source>
        <dbReference type="EMBL" id="MBO8196699.1"/>
    </source>
</evidence>
<organism evidence="1 2">
    <name type="scientific">Streptomyces oryzae</name>
    <dbReference type="NCBI Taxonomy" id="1434886"/>
    <lineage>
        <taxon>Bacteria</taxon>
        <taxon>Bacillati</taxon>
        <taxon>Actinomycetota</taxon>
        <taxon>Actinomycetes</taxon>
        <taxon>Kitasatosporales</taxon>
        <taxon>Streptomycetaceae</taxon>
        <taxon>Streptomyces</taxon>
    </lineage>
</organism>
<feature type="non-terminal residue" evidence="1">
    <location>
        <position position="1"/>
    </location>
</feature>
<dbReference type="InterPro" id="IPR042081">
    <property type="entry name" value="RNA_2'-PTrans_C"/>
</dbReference>